<dbReference type="Gene3D" id="3.30.70.1620">
    <property type="match status" value="1"/>
</dbReference>
<feature type="region of interest" description="Disordered" evidence="7">
    <location>
        <begin position="487"/>
        <end position="515"/>
    </location>
</feature>
<dbReference type="GO" id="GO:0005694">
    <property type="term" value="C:chromosome"/>
    <property type="evidence" value="ECO:0007669"/>
    <property type="project" value="InterPro"/>
</dbReference>
<keyword evidence="1" id="KW-0963">Cytoplasm</keyword>
<evidence type="ECO:0000256" key="4">
    <source>
        <dbReference type="ARBA" id="ARBA00023054"/>
    </source>
</evidence>
<dbReference type="EMBL" id="KF901263">
    <property type="protein sequence ID" value="AIF24530.1"/>
    <property type="molecule type" value="Genomic_DNA"/>
</dbReference>
<dbReference type="GO" id="GO:0007062">
    <property type="term" value="P:sister chromatid cohesion"/>
    <property type="evidence" value="ECO:0007669"/>
    <property type="project" value="InterPro"/>
</dbReference>
<dbReference type="InterPro" id="IPR003395">
    <property type="entry name" value="RecF/RecN/SMC_N"/>
</dbReference>
<feature type="coiled-coil region" evidence="6">
    <location>
        <begin position="709"/>
        <end position="736"/>
    </location>
</feature>
<feature type="compositionally biased region" description="Basic and acidic residues" evidence="7">
    <location>
        <begin position="318"/>
        <end position="329"/>
    </location>
</feature>
<feature type="region of interest" description="Disordered" evidence="7">
    <location>
        <begin position="1310"/>
        <end position="1347"/>
    </location>
</feature>
<evidence type="ECO:0000256" key="2">
    <source>
        <dbReference type="ARBA" id="ARBA00022741"/>
    </source>
</evidence>
<name>A0A075I9Q7_9EURY</name>
<dbReference type="Gene3D" id="1.20.5.340">
    <property type="match status" value="1"/>
</dbReference>
<reference evidence="9" key="1">
    <citation type="journal article" date="2014" name="Genome Biol. Evol.">
        <title>Pangenome evidence for extensive interdomain horizontal transfer affecting lineage core and shell genes in uncultured planktonic thaumarchaeota and euryarchaeota.</title>
        <authorList>
            <person name="Deschamps P."/>
            <person name="Zivanovic Y."/>
            <person name="Moreira D."/>
            <person name="Rodriguez-Valera F."/>
            <person name="Lopez-Garcia P."/>
        </authorList>
    </citation>
    <scope>NUCLEOTIDE SEQUENCE</scope>
</reference>
<dbReference type="PIRSF" id="PIRSF005719">
    <property type="entry name" value="SMC"/>
    <property type="match status" value="1"/>
</dbReference>
<evidence type="ECO:0000313" key="9">
    <source>
        <dbReference type="EMBL" id="AIF24530.1"/>
    </source>
</evidence>
<dbReference type="SUPFAM" id="SSF52540">
    <property type="entry name" value="P-loop containing nucleoside triphosphate hydrolases"/>
    <property type="match status" value="1"/>
</dbReference>
<feature type="compositionally biased region" description="Acidic residues" evidence="7">
    <location>
        <begin position="1333"/>
        <end position="1347"/>
    </location>
</feature>
<feature type="region of interest" description="Disordered" evidence="7">
    <location>
        <begin position="318"/>
        <end position="337"/>
    </location>
</feature>
<dbReference type="NCBIfam" id="TIGR02169">
    <property type="entry name" value="SMC_prok_A"/>
    <property type="match status" value="1"/>
</dbReference>
<dbReference type="Gene3D" id="1.20.1060.20">
    <property type="match status" value="1"/>
</dbReference>
<proteinExistence type="predicted"/>
<dbReference type="SMART" id="SM00968">
    <property type="entry name" value="SMC_hinge"/>
    <property type="match status" value="1"/>
</dbReference>
<evidence type="ECO:0000256" key="5">
    <source>
        <dbReference type="ARBA" id="ARBA00023125"/>
    </source>
</evidence>
<keyword evidence="3" id="KW-0067">ATP-binding</keyword>
<feature type="coiled-coil region" evidence="6">
    <location>
        <begin position="405"/>
        <end position="453"/>
    </location>
</feature>
<dbReference type="InterPro" id="IPR010935">
    <property type="entry name" value="SMC_hinge"/>
</dbReference>
<evidence type="ECO:0000259" key="8">
    <source>
        <dbReference type="SMART" id="SM00968"/>
    </source>
</evidence>
<feature type="region of interest" description="Disordered" evidence="7">
    <location>
        <begin position="1202"/>
        <end position="1238"/>
    </location>
</feature>
<dbReference type="InterPro" id="IPR024704">
    <property type="entry name" value="SMC"/>
</dbReference>
<accession>A0A075I9Q7</accession>
<dbReference type="Pfam" id="PF02463">
    <property type="entry name" value="SMC_N"/>
    <property type="match status" value="1"/>
</dbReference>
<dbReference type="GO" id="GO:0016887">
    <property type="term" value="F:ATP hydrolysis activity"/>
    <property type="evidence" value="ECO:0007669"/>
    <property type="project" value="InterPro"/>
</dbReference>
<organism evidence="9">
    <name type="scientific">uncultured marine group II/III euryarchaeote SAT1000_33_B09</name>
    <dbReference type="NCBI Taxonomy" id="1456574"/>
    <lineage>
        <taxon>Archaea</taxon>
        <taxon>Methanobacteriati</taxon>
        <taxon>Methanobacteriota</taxon>
        <taxon>environmental samples</taxon>
    </lineage>
</organism>
<dbReference type="GO" id="GO:0005524">
    <property type="term" value="F:ATP binding"/>
    <property type="evidence" value="ECO:0007669"/>
    <property type="project" value="UniProtKB-KW"/>
</dbReference>
<dbReference type="Gene3D" id="3.40.50.300">
    <property type="entry name" value="P-loop containing nucleotide triphosphate hydrolases"/>
    <property type="match status" value="2"/>
</dbReference>
<feature type="region of interest" description="Disordered" evidence="7">
    <location>
        <begin position="1250"/>
        <end position="1269"/>
    </location>
</feature>
<feature type="compositionally biased region" description="Basic and acidic residues" evidence="7">
    <location>
        <begin position="487"/>
        <end position="512"/>
    </location>
</feature>
<evidence type="ECO:0000256" key="3">
    <source>
        <dbReference type="ARBA" id="ARBA00022840"/>
    </source>
</evidence>
<gene>
    <name evidence="9" type="primary">smc</name>
</gene>
<feature type="coiled-coil region" evidence="6">
    <location>
        <begin position="866"/>
        <end position="963"/>
    </location>
</feature>
<dbReference type="Pfam" id="PF06470">
    <property type="entry name" value="SMC_hinge"/>
    <property type="match status" value="1"/>
</dbReference>
<dbReference type="InterPro" id="IPR036277">
    <property type="entry name" value="SMC_hinge_sf"/>
</dbReference>
<keyword evidence="4 6" id="KW-0175">Coiled coil</keyword>
<dbReference type="InterPro" id="IPR027417">
    <property type="entry name" value="P-loop_NTPase"/>
</dbReference>
<feature type="domain" description="SMC hinge" evidence="8">
    <location>
        <begin position="534"/>
        <end position="653"/>
    </location>
</feature>
<dbReference type="GO" id="GO:0003677">
    <property type="term" value="F:DNA binding"/>
    <property type="evidence" value="ECO:0007669"/>
    <property type="project" value="UniProtKB-KW"/>
</dbReference>
<protein>
    <submittedName>
        <fullName evidence="9">Chromosome segregation protein (Smc)</fullName>
    </submittedName>
</protein>
<keyword evidence="5" id="KW-0238">DNA-binding</keyword>
<keyword evidence="2" id="KW-0547">Nucleotide-binding</keyword>
<evidence type="ECO:0000256" key="7">
    <source>
        <dbReference type="SAM" id="MobiDB-lite"/>
    </source>
</evidence>
<dbReference type="InterPro" id="IPR011890">
    <property type="entry name" value="SMC_prok"/>
</dbReference>
<feature type="compositionally biased region" description="Basic and acidic residues" evidence="7">
    <location>
        <begin position="1202"/>
        <end position="1215"/>
    </location>
</feature>
<dbReference type="PANTHER" id="PTHR43977">
    <property type="entry name" value="STRUCTURAL MAINTENANCE OF CHROMOSOMES PROTEIN 3"/>
    <property type="match status" value="1"/>
</dbReference>
<dbReference type="GO" id="GO:0030261">
    <property type="term" value="P:chromosome condensation"/>
    <property type="evidence" value="ECO:0007669"/>
    <property type="project" value="InterPro"/>
</dbReference>
<dbReference type="SUPFAM" id="SSF75553">
    <property type="entry name" value="Smc hinge domain"/>
    <property type="match status" value="1"/>
</dbReference>
<evidence type="ECO:0000256" key="6">
    <source>
        <dbReference type="SAM" id="Coils"/>
    </source>
</evidence>
<evidence type="ECO:0000256" key="1">
    <source>
        <dbReference type="ARBA" id="ARBA00022490"/>
    </source>
</evidence>
<sequence>MHLLRIELENFKSFGGQITVPFDQGFTAITGPNGSGKSNCGDAIQFVLGTRSTKVIRAANVAELIFNGGKSGKAARHMSATLVFANTPESDGLRRIRVEDDEISFTRAVRLSRKNNPISSYRIGDKPATATEMRRVLAEAGLHGDGYNIVQQGDVTNLATMTPHRRRGVLEEVAGVKAYDDEIRRSQNQRKRVEGDIQTIDLFESDQKTQLKELEKERAQALKFKELKDEQDEARIVLAQTRYRSRHDEIRLLNEEQVNYTEKDERLRGVMRVSNQKLLELDEELVRVRLDIDEMASGESKKVLDQIRALDIEVETSRDRIGDSRRASEEATEETEELNGDLEGVLGAEEKIQATVDAAQTATRAADENLANAEADESEARTAIESGDKHARDLNRTLGKATEAVTEAHTERAEARLEADRAEQNVRLASDRLADLEEEYESATFERDDLELTGEDLQDETPTEDRSTLATQMQKILRDEVNLREDRDRAEGKVREANRALDKARARQEARASRPGSAVTLRSLAKLRESGEIKGILGSLGELSAPKDAANEEALAFALGGGMNSIIVTDDKVAGSCIKWLRANGGGRATFLPLNKISASRTQGRALMVARNPGIIGFAHDLLDYDEEIETAVRFACRNTLIVQSMDVARRNMGGVRMVTLDGSIVEATGAMTGGSSNRGSRPNFGGAGVGGLGYEKLESAVENANLIYSVVEAALKELRINQQDLRNKINGLDDSDHSVKVREWKADVGIAQKLVDDVGRKVIEARKEFEGIEAECKTIQASAASVEKTYEDAVEARRAAGEDLQNHTPDHLSKLLRSAQDTRTEAERTKLRSEAEISSGTERLSVLAERRTGLTRAINRQQGIIDAAAESIEKLEGIISRADEQLDELKSVASQFDEEQQQLNTRREEIVDERASLRAAVDQLERQRENIQTRLESLAEQIRQKEDTVGELRAELAELEIAVPSPETQLPTVAEAEKRVQGLDRRLGQLGDVNMLAIEQYDRTVERIADLVTDGKTLRERKEMLVSIVEQLEDERCTRLLAVFDHVNKNFQRVYAILQPGGTGTLRLENPRNPFEGGLEMACVPPGKSRNTRRSYLSGGEKSMAALGLVFAIQDYEPSPFYYLDEVDQNLDPFNAERIATLCRLRSQNAQFIMVTLRKVSLTLADHHIGITHAGDGISRRIADFDRAAALQLGDEFEAEAKAREEAVADKAEMDELPEPEDMPKTPEPLGTPQSLGGLAERAGLEIEGDEDVEDAEDDAEDSDVAADGEEILTIDATAVEAAAELATEGLESLRERTEEWTEDIAEKEAATPLTEEESAVDPSEPVNGVEVEAEAEAEATPEMEE</sequence>